<gene>
    <name evidence="14" type="primary">FN1_1</name>
    <name evidence="14" type="ORF">EYF80_001117</name>
</gene>
<evidence type="ECO:0000256" key="5">
    <source>
        <dbReference type="ARBA" id="ARBA00022889"/>
    </source>
</evidence>
<feature type="domain" description="Fibronectin type-III" evidence="11">
    <location>
        <begin position="1870"/>
        <end position="1962"/>
    </location>
</feature>
<keyword evidence="8" id="KW-0325">Glycoprotein</keyword>
<feature type="domain" description="Fibronectin type-III" evidence="11">
    <location>
        <begin position="953"/>
        <end position="1040"/>
    </location>
</feature>
<dbReference type="GO" id="GO:0005615">
    <property type="term" value="C:extracellular space"/>
    <property type="evidence" value="ECO:0007669"/>
    <property type="project" value="UniProtKB-ARBA"/>
</dbReference>
<dbReference type="FunFam" id="2.10.70.10:FF:000007">
    <property type="entry name" value="Fibronectin 1"/>
    <property type="match status" value="1"/>
</dbReference>
<keyword evidence="5" id="KW-0130">Cell adhesion</keyword>
<feature type="domain" description="Fibronectin type-I" evidence="12">
    <location>
        <begin position="434"/>
        <end position="488"/>
    </location>
</feature>
<evidence type="ECO:0000256" key="7">
    <source>
        <dbReference type="ARBA" id="ARBA00023157"/>
    </source>
</evidence>
<dbReference type="FunFam" id="2.60.40.10:FF:000227">
    <property type="entry name" value="Fibronectin isoform X1"/>
    <property type="match status" value="1"/>
</dbReference>
<dbReference type="SMART" id="SM00060">
    <property type="entry name" value="FN3"/>
    <property type="match status" value="15"/>
</dbReference>
<feature type="domain" description="Fibronectin type-I" evidence="12">
    <location>
        <begin position="50"/>
        <end position="89"/>
    </location>
</feature>
<dbReference type="SUPFAM" id="SSF57440">
    <property type="entry name" value="Kringle-like"/>
    <property type="match status" value="2"/>
</dbReference>
<evidence type="ECO:0000256" key="10">
    <source>
        <dbReference type="SAM" id="SignalP"/>
    </source>
</evidence>
<dbReference type="GO" id="GO:0007507">
    <property type="term" value="P:heart development"/>
    <property type="evidence" value="ECO:0007669"/>
    <property type="project" value="TreeGrafter"/>
</dbReference>
<dbReference type="SUPFAM" id="SSF49265">
    <property type="entry name" value="Fibronectin type III"/>
    <property type="match status" value="9"/>
</dbReference>
<feature type="disulfide bond" evidence="9">
    <location>
        <begin position="376"/>
        <end position="403"/>
    </location>
</feature>
<evidence type="ECO:0000259" key="12">
    <source>
        <dbReference type="PROSITE" id="PS51091"/>
    </source>
</evidence>
<dbReference type="FunFam" id="2.60.40.10:FF:000099">
    <property type="entry name" value="Fibronectin 1"/>
    <property type="match status" value="4"/>
</dbReference>
<dbReference type="InterPro" id="IPR036943">
    <property type="entry name" value="FN_type2_sf"/>
</dbReference>
<feature type="domain" description="Fibronectin type-III" evidence="11">
    <location>
        <begin position="1041"/>
        <end position="1128"/>
    </location>
</feature>
<feature type="domain" description="Fibronectin type-III" evidence="11">
    <location>
        <begin position="1680"/>
        <end position="1772"/>
    </location>
</feature>
<feature type="domain" description="Fibronectin type-I" evidence="12">
    <location>
        <begin position="2220"/>
        <end position="2264"/>
    </location>
</feature>
<dbReference type="OrthoDB" id="261433at2759"/>
<dbReference type="FunFam" id="2.10.70.10:FF:000018">
    <property type="entry name" value="Fibronectin 1"/>
    <property type="match status" value="3"/>
</dbReference>
<keyword evidence="4" id="KW-0677">Repeat</keyword>
<feature type="domain" description="Fibronectin type-III" evidence="11">
    <location>
        <begin position="1222"/>
        <end position="1313"/>
    </location>
</feature>
<dbReference type="Gene3D" id="2.10.70.10">
    <property type="entry name" value="Complement Module, domain 1"/>
    <property type="match status" value="11"/>
</dbReference>
<proteinExistence type="predicted"/>
<dbReference type="Proteomes" id="UP000314294">
    <property type="component" value="Unassembled WGS sequence"/>
</dbReference>
<feature type="domain" description="Fibronectin type-III" evidence="11">
    <location>
        <begin position="1965"/>
        <end position="2055"/>
    </location>
</feature>
<evidence type="ECO:0000256" key="3">
    <source>
        <dbReference type="ARBA" id="ARBA00022674"/>
    </source>
</evidence>
<dbReference type="PROSITE" id="PS51092">
    <property type="entry name" value="FN2_2"/>
    <property type="match status" value="1"/>
</dbReference>
<dbReference type="PRINTS" id="PR00013">
    <property type="entry name" value="FNTYPEII"/>
</dbReference>
<dbReference type="GO" id="GO:0008360">
    <property type="term" value="P:regulation of cell shape"/>
    <property type="evidence" value="ECO:0007669"/>
    <property type="project" value="UniProtKB-KW"/>
</dbReference>
<sequence length="2351" mass="257055">MEQKVMSGSSTIARVLVALCIGSAVNCMPKGTHKSRRQAQQHQSSSVSQDGCVENGQVYGINDQWERPYLGSILVCTCYGVAGIKCKSKPEAEEKCYDKINQQSYTVGETYERPKDNMIWDCTCIGSGRGKISCTIGNRCHEGGASYKIGDTWKRPHETGGYMLECVCLGNGKGEWTCKPVAERCYDNSAGTSYVVGETWEKPYQGWMVVDCTCLGEGSGRITCTSRNRCNDQETLTSYRIGDTWTKTDVQGHSLQCLCTGNGRGEWKCERHASLHTTGLGTGSRVVTNIQPAVYHPATVPELTQDGPCRTDAGLSYFIGQRWMKNQGTKQLICTCLGNGVSCEQWDGPAPVYGGNSDGQPCVFPFLYKGKTYHSCISDGRSDGQLWCSISSDFETDQKYSFCTERNVIMGTRGGNSNGALCQFPYLYNGRNYTDCTADGHHEEVCTTSEGVMYRTGEQWDKRHDVLGHMMRCTCVGNGRGEWSCVAYSQLKDQCIVDGLNYEVNHTFTKQHEEGYTMNCTCFGQGRGRWKCDAIDQCQEPETRAFYKIGESWDKVIQGNMYKCYCYGNGVGELSCEPQQSFPVACGSVIGRNWSQIVFEKNTHSPWREVMIPGHLNSYTISGLKPGITYEGQLISVLRFGRQELTRFDFTTNYGSLATSQGETTQPPPVVAISESVTEITSSSFVISWVSASDTVSGFRVEYELSEHGQGTGHALVLDVPHTATSVNINELLPGRKYTVNVYEVTDGGDDNLILTTSQTTAPDAPLEHEVEEVGETSMVISWEKPLAPITGYRVVYTPSMEGESTELTLPDTATSVTLSDLLPGKLYNISIFAVEDSLESEPIFVQVNTAGVPLPEEVSSPTDLQFFEVSDNKIVLTWTGPASAVSGFRVTALPVDESGSPQREMTLPVSQNSYIEVSHLLPGTLYRFNIYTIHNGEESLPLIGEQTTKPDAPTDIHFANVTEDSAVILWFAPRAKITGYRLFLTIEGSNPKQLRLPARLSQYTLLNLKPDTDYTATLHAEQENTLSVGESAVFTTNLPMGNAPHFSTDVTDTSIIISWTPVPHVGYKLTVRPSQGGEAPRDVTSDSGSIYVSGLTPGVEYTYSVQPVINGHEQGTPITRRVVTPLSPPTDLNLQSNPGTGELTVQWNGASTPDITGYKVTCTPTNGQQGNSLEEFVEAGQNSCILENLSPGVEYNISVVTVKDDMESTPISTTITPEVPKLTDLTFKDVSDTTISLSWSPLNTTAITGYRITVVAAGESIPIFEDMVLSTTGQYTVYGLEPGIDYDISVITVTENGESEPTTVTQKTSVPAPTDLGFAQVGPDSMQVTWVNPIVPNIADINNFLIRYHPIDDEDDITETSAEGGSNNVVLRNLLPNTEYLVSVVCVYEQRESSPLVGTQTTALDSPVGLRFSEIFTNSFTLHWLAPQSKITGYRIRYQMVSGGRAKDERLPPSRNHFTLTGLAADTEYSVNIYTVRGSKESLPLSGTQKTISDAPTDLEVLESSPTSITVRWDAPPVTVRYYRITHGESGGHSNPKEFTVPGSQSTAKITNLKPGTDYTVTVYAVTGRGDSPASSTPIYVMHKTGVDSPSEMEVMEVNDNSVTVRWSPSQGPIKGYRVTGVPRNGEGQSFTEVVAPDQTEITFSGLMPTVEYVLSVYALGQNGESSPVVVNALTNIDRPKDLTFSDIDSTSLRITWDSPEGIVTSYRVLYSSSEEGERELRPAPRGDAESTIIYGLQPGTEYTVKVIAVHDDTASTPLVGTQATAISSPTNLQFSQVSPTSFTMRWAVPGQENRLTGLTGLTGYRVVVNPKNKSGPTKEINLAPDATQAHISGLMIATAYEVHVYALKNSLTSRPVQGEITTLENISPPRRVRISDVNDSSITLTWRSKTETISGFLVEATPTTSSTGYVPIQRTTGPDSRSFVISGLEPGTNYKINIYTLKGNGRSAPLTLTATTAKPVVVPPTNIQFTSLNPNSISFTWVPSRSPGVTGYYVTYEEAGGLPREVIPRPHAGQSYAIINGLKPGTEYVIKIVALQNSLRSTSLVGKAKTQPALDHQLLVPELPRLPVPHRPTTDILDVPESFNDKIFDTNYVHLAGTGGQNQPGQQGQHIYTEYQNLGPNNGLHGPFSGPREGQRPTLREPLIYIPVAGPDGNRVPLVKMRLPGTSNSATLIGLTSGASYNVIVEAMRGGSKEKVLEEVVTVGNAVPGDIPISTNRDVCYDTFTQTYHELGSEWERMSETGFKLWCSCLGLGSGHFRCDSSKWCHDNNNNYRIGEKWDRQAENGHMMSCTCLGNGKGEFKCEPHVFDRYRENALRKLNIQCPIECLRPELLADAININPLEYRRGDHE</sequence>
<dbReference type="InterPro" id="IPR013783">
    <property type="entry name" value="Ig-like_fold"/>
</dbReference>
<keyword evidence="15" id="KW-1185">Reference proteome</keyword>
<dbReference type="Pfam" id="PF00040">
    <property type="entry name" value="fn2"/>
    <property type="match status" value="1"/>
</dbReference>
<dbReference type="PROSITE" id="PS00023">
    <property type="entry name" value="FN2_1"/>
    <property type="match status" value="1"/>
</dbReference>
<dbReference type="Pfam" id="PF00039">
    <property type="entry name" value="fn1"/>
    <property type="match status" value="10"/>
</dbReference>
<evidence type="ECO:0000313" key="15">
    <source>
        <dbReference type="Proteomes" id="UP000314294"/>
    </source>
</evidence>
<dbReference type="GO" id="GO:0005178">
    <property type="term" value="F:integrin binding"/>
    <property type="evidence" value="ECO:0007669"/>
    <property type="project" value="TreeGrafter"/>
</dbReference>
<feature type="domain" description="Fibronectin type-III" evidence="11">
    <location>
        <begin position="1590"/>
        <end position="1679"/>
    </location>
</feature>
<dbReference type="CDD" id="cd00063">
    <property type="entry name" value="FN3"/>
    <property type="match status" value="15"/>
</dbReference>
<dbReference type="FunFam" id="2.10.10.10:FF:000001">
    <property type="entry name" value="Fibronectin 1a isoform 1"/>
    <property type="match status" value="1"/>
</dbReference>
<comment type="caution">
    <text evidence="14">The sequence shown here is derived from an EMBL/GenBank/DDBJ whole genome shotgun (WGS) entry which is preliminary data.</text>
</comment>
<dbReference type="GO" id="GO:0007399">
    <property type="term" value="P:nervous system development"/>
    <property type="evidence" value="ECO:0007669"/>
    <property type="project" value="TreeGrafter"/>
</dbReference>
<dbReference type="PANTHER" id="PTHR46708:SF4">
    <property type="entry name" value="FIBRONECTIN"/>
    <property type="match status" value="1"/>
</dbReference>
<accession>A0A4Z2JEU0</accession>
<dbReference type="SUPFAM" id="SSF57603">
    <property type="entry name" value="FnI-like domain"/>
    <property type="match status" value="11"/>
</dbReference>
<dbReference type="InterPro" id="IPR000083">
    <property type="entry name" value="Fibronectin_type1"/>
</dbReference>
<dbReference type="SMART" id="SM00059">
    <property type="entry name" value="FN2"/>
    <property type="match status" value="2"/>
</dbReference>
<keyword evidence="3" id="KW-0358">Heparin-binding</keyword>
<feature type="domain" description="Fibronectin type-I" evidence="12">
    <location>
        <begin position="536"/>
        <end position="579"/>
    </location>
</feature>
<feature type="domain" description="Fibronectin type-III" evidence="11">
    <location>
        <begin position="1314"/>
        <end position="1406"/>
    </location>
</feature>
<dbReference type="FunFam" id="2.60.40.10:FF:000336">
    <property type="entry name" value="fibronectin isoform X1"/>
    <property type="match status" value="1"/>
</dbReference>
<feature type="domain" description="Fibronectin type-III" evidence="11">
    <location>
        <begin position="861"/>
        <end position="952"/>
    </location>
</feature>
<evidence type="ECO:0000259" key="11">
    <source>
        <dbReference type="PROSITE" id="PS50853"/>
    </source>
</evidence>
<evidence type="ECO:0000256" key="1">
    <source>
        <dbReference type="ARBA" id="ARBA00020368"/>
    </source>
</evidence>
<feature type="chain" id="PRO_5021216370" description="Fibronectin" evidence="10">
    <location>
        <begin position="28"/>
        <end position="2351"/>
    </location>
</feature>
<feature type="domain" description="Fibronectin type-I" evidence="12">
    <location>
        <begin position="94"/>
        <end position="137"/>
    </location>
</feature>
<dbReference type="PANTHER" id="PTHR46708">
    <property type="entry name" value="TENASCIN"/>
    <property type="match status" value="1"/>
</dbReference>
<dbReference type="InterPro" id="IPR000562">
    <property type="entry name" value="FN_type2_dom"/>
</dbReference>
<dbReference type="CDD" id="cd00061">
    <property type="entry name" value="FN1"/>
    <property type="match status" value="10"/>
</dbReference>
<keyword evidence="2" id="KW-0011">Acute phase</keyword>
<dbReference type="Pfam" id="PF00041">
    <property type="entry name" value="fn3"/>
    <property type="match status" value="15"/>
</dbReference>
<feature type="domain" description="Fibronectin type-I" evidence="12">
    <location>
        <begin position="138"/>
        <end position="181"/>
    </location>
</feature>
<feature type="domain" description="Fibronectin type-I" evidence="12">
    <location>
        <begin position="183"/>
        <end position="227"/>
    </location>
</feature>
<feature type="domain" description="Fibronectin type-I" evidence="12">
    <location>
        <begin position="493"/>
        <end position="535"/>
    </location>
</feature>
<feature type="domain" description="Fibronectin type-III" evidence="11">
    <location>
        <begin position="1496"/>
        <end position="1589"/>
    </location>
</feature>
<evidence type="ECO:0000256" key="8">
    <source>
        <dbReference type="ARBA" id="ARBA00023180"/>
    </source>
</evidence>
<evidence type="ECO:0000313" key="14">
    <source>
        <dbReference type="EMBL" id="TNN88785.1"/>
    </source>
</evidence>
<dbReference type="InterPro" id="IPR013806">
    <property type="entry name" value="Kringle-like"/>
</dbReference>
<dbReference type="FunFam" id="2.10.70.10:FF:000006">
    <property type="entry name" value="Fibronectin 1"/>
    <property type="match status" value="2"/>
</dbReference>
<dbReference type="GO" id="GO:0006953">
    <property type="term" value="P:acute-phase response"/>
    <property type="evidence" value="ECO:0007669"/>
    <property type="project" value="UniProtKB-KW"/>
</dbReference>
<dbReference type="GO" id="GO:0008201">
    <property type="term" value="F:heparin binding"/>
    <property type="evidence" value="ECO:0007669"/>
    <property type="project" value="UniProtKB-KW"/>
</dbReference>
<evidence type="ECO:0000256" key="2">
    <source>
        <dbReference type="ARBA" id="ARBA00022486"/>
    </source>
</evidence>
<keyword evidence="6" id="KW-0133">Cell shape</keyword>
<name>A0A4Z2JEU0_9TELE</name>
<feature type="domain" description="Fibronectin type-I" evidence="12">
    <location>
        <begin position="2265"/>
        <end position="2307"/>
    </location>
</feature>
<feature type="domain" description="Fibronectin type-I" evidence="12">
    <location>
        <begin position="228"/>
        <end position="272"/>
    </location>
</feature>
<dbReference type="GO" id="GO:0007044">
    <property type="term" value="P:cell-substrate junction assembly"/>
    <property type="evidence" value="ECO:0007669"/>
    <property type="project" value="TreeGrafter"/>
</dbReference>
<dbReference type="PROSITE" id="PS01253">
    <property type="entry name" value="FN1_1"/>
    <property type="match status" value="4"/>
</dbReference>
<dbReference type="EMBL" id="SRLO01000004">
    <property type="protein sequence ID" value="TNN88785.1"/>
    <property type="molecule type" value="Genomic_DNA"/>
</dbReference>
<feature type="domain" description="Fibronectin type-III" evidence="11">
    <location>
        <begin position="1129"/>
        <end position="1220"/>
    </location>
</feature>
<dbReference type="Gene3D" id="2.60.40.10">
    <property type="entry name" value="Immunoglobulins"/>
    <property type="match status" value="16"/>
</dbReference>
<dbReference type="InterPro" id="IPR003961">
    <property type="entry name" value="FN3_dom"/>
</dbReference>
<feature type="domain" description="Fibronectin type-III" evidence="11">
    <location>
        <begin position="669"/>
        <end position="764"/>
    </location>
</feature>
<dbReference type="SMART" id="SM00058">
    <property type="entry name" value="FN1"/>
    <property type="match status" value="11"/>
</dbReference>
<dbReference type="Gene3D" id="2.10.10.10">
    <property type="entry name" value="Fibronectin, type II, collagen-binding"/>
    <property type="match status" value="1"/>
</dbReference>
<evidence type="ECO:0000256" key="9">
    <source>
        <dbReference type="PROSITE-ProRule" id="PRU00479"/>
    </source>
</evidence>
<dbReference type="InterPro" id="IPR050991">
    <property type="entry name" value="ECM_Regulatory_Proteins"/>
</dbReference>
<feature type="disulfide bond" evidence="9">
    <location>
        <begin position="362"/>
        <end position="388"/>
    </location>
</feature>
<dbReference type="PROSITE" id="PS50853">
    <property type="entry name" value="FN3"/>
    <property type="match status" value="15"/>
</dbReference>
<feature type="domain" description="Fibronectin type-III" evidence="11">
    <location>
        <begin position="1773"/>
        <end position="1868"/>
    </location>
</feature>
<dbReference type="GO" id="GO:0043394">
    <property type="term" value="F:proteoglycan binding"/>
    <property type="evidence" value="ECO:0007669"/>
    <property type="project" value="TreeGrafter"/>
</dbReference>
<feature type="domain" description="Fibronectin type-II" evidence="13">
    <location>
        <begin position="357"/>
        <end position="405"/>
    </location>
</feature>
<keyword evidence="10" id="KW-0732">Signal</keyword>
<dbReference type="CDD" id="cd00062">
    <property type="entry name" value="FN2"/>
    <property type="match status" value="1"/>
</dbReference>
<evidence type="ECO:0000256" key="4">
    <source>
        <dbReference type="ARBA" id="ARBA00022737"/>
    </source>
</evidence>
<protein>
    <recommendedName>
        <fullName evidence="1">Fibronectin</fullName>
    </recommendedName>
</protein>
<keyword evidence="7 9" id="KW-1015">Disulfide bond</keyword>
<evidence type="ECO:0000259" key="13">
    <source>
        <dbReference type="PROSITE" id="PS51092"/>
    </source>
</evidence>
<dbReference type="GO" id="GO:0007160">
    <property type="term" value="P:cell-matrix adhesion"/>
    <property type="evidence" value="ECO:0007669"/>
    <property type="project" value="TreeGrafter"/>
</dbReference>
<organism evidence="14 15">
    <name type="scientific">Liparis tanakae</name>
    <name type="common">Tanaka's snailfish</name>
    <dbReference type="NCBI Taxonomy" id="230148"/>
    <lineage>
        <taxon>Eukaryota</taxon>
        <taxon>Metazoa</taxon>
        <taxon>Chordata</taxon>
        <taxon>Craniata</taxon>
        <taxon>Vertebrata</taxon>
        <taxon>Euteleostomi</taxon>
        <taxon>Actinopterygii</taxon>
        <taxon>Neopterygii</taxon>
        <taxon>Teleostei</taxon>
        <taxon>Neoteleostei</taxon>
        <taxon>Acanthomorphata</taxon>
        <taxon>Eupercaria</taxon>
        <taxon>Perciformes</taxon>
        <taxon>Cottioidei</taxon>
        <taxon>Cottales</taxon>
        <taxon>Liparidae</taxon>
        <taxon>Liparis</taxon>
    </lineage>
</organism>
<dbReference type="PROSITE" id="PS51091">
    <property type="entry name" value="FN1_2"/>
    <property type="match status" value="10"/>
</dbReference>
<feature type="domain" description="Fibronectin type-III" evidence="11">
    <location>
        <begin position="1407"/>
        <end position="1495"/>
    </location>
</feature>
<reference evidence="14 15" key="1">
    <citation type="submission" date="2019-03" db="EMBL/GenBank/DDBJ databases">
        <title>First draft genome of Liparis tanakae, snailfish: a comprehensive survey of snailfish specific genes.</title>
        <authorList>
            <person name="Kim W."/>
            <person name="Song I."/>
            <person name="Jeong J.-H."/>
            <person name="Kim D."/>
            <person name="Kim S."/>
            <person name="Ryu S."/>
            <person name="Song J.Y."/>
            <person name="Lee S.K."/>
        </authorList>
    </citation>
    <scope>NUCLEOTIDE SEQUENCE [LARGE SCALE GENOMIC DNA]</scope>
    <source>
        <tissue evidence="14">Muscle</tissue>
    </source>
</reference>
<dbReference type="InterPro" id="IPR036116">
    <property type="entry name" value="FN3_sf"/>
</dbReference>
<feature type="domain" description="Fibronectin type-III" evidence="11">
    <location>
        <begin position="765"/>
        <end position="856"/>
    </location>
</feature>
<feature type="signal peptide" evidence="10">
    <location>
        <begin position="1"/>
        <end position="27"/>
    </location>
</feature>
<dbReference type="GO" id="GO:0005201">
    <property type="term" value="F:extracellular matrix structural constituent"/>
    <property type="evidence" value="ECO:0007669"/>
    <property type="project" value="TreeGrafter"/>
</dbReference>
<evidence type="ECO:0000256" key="6">
    <source>
        <dbReference type="ARBA" id="ARBA00022960"/>
    </source>
</evidence>